<dbReference type="AlphaFoldDB" id="A0A923IEQ8"/>
<name>A0A923IEQ8_9FIRM</name>
<reference evidence="1" key="1">
    <citation type="submission" date="2020-08" db="EMBL/GenBank/DDBJ databases">
        <title>Genome public.</title>
        <authorList>
            <person name="Liu C."/>
            <person name="Sun Q."/>
        </authorList>
    </citation>
    <scope>NUCLEOTIDE SEQUENCE</scope>
    <source>
        <strain evidence="1">BX8</strain>
    </source>
</reference>
<dbReference type="EMBL" id="JACONZ010000004">
    <property type="protein sequence ID" value="MBC5581970.1"/>
    <property type="molecule type" value="Genomic_DNA"/>
</dbReference>
<evidence type="ECO:0000313" key="2">
    <source>
        <dbReference type="Proteomes" id="UP000659630"/>
    </source>
</evidence>
<dbReference type="Proteomes" id="UP000659630">
    <property type="component" value="Unassembled WGS sequence"/>
</dbReference>
<proteinExistence type="predicted"/>
<gene>
    <name evidence="1" type="ORF">H8S23_10665</name>
</gene>
<accession>A0A923IEQ8</accession>
<protein>
    <submittedName>
        <fullName evidence="1">Uncharacterized protein</fullName>
    </submittedName>
</protein>
<comment type="caution">
    <text evidence="1">The sequence shown here is derived from an EMBL/GenBank/DDBJ whole genome shotgun (WGS) entry which is preliminary data.</text>
</comment>
<sequence length="52" mass="6191">MQDLQRFDERMRAYFDTLPADIQNTVLYSDLVLDDLDGLETFAENVMKLYEQ</sequence>
<evidence type="ECO:0000313" key="1">
    <source>
        <dbReference type="EMBL" id="MBC5581970.1"/>
    </source>
</evidence>
<dbReference type="RefSeq" id="WP_186888344.1">
    <property type="nucleotide sequence ID" value="NZ_JACONZ010000004.1"/>
</dbReference>
<keyword evidence="2" id="KW-1185">Reference proteome</keyword>
<organism evidence="1 2">
    <name type="scientific">Anaerofilum hominis</name>
    <dbReference type="NCBI Taxonomy" id="2763016"/>
    <lineage>
        <taxon>Bacteria</taxon>
        <taxon>Bacillati</taxon>
        <taxon>Bacillota</taxon>
        <taxon>Clostridia</taxon>
        <taxon>Eubacteriales</taxon>
        <taxon>Oscillospiraceae</taxon>
        <taxon>Anaerofilum</taxon>
    </lineage>
</organism>